<dbReference type="RefSeq" id="WP_090311014.1">
    <property type="nucleotide sequence ID" value="NZ_FNZE01000008.1"/>
</dbReference>
<protein>
    <submittedName>
        <fullName evidence="9">DNA polymerase V</fullName>
    </submittedName>
</protein>
<dbReference type="PANTHER" id="PTHR33516:SF2">
    <property type="entry name" value="LEXA REPRESSOR-RELATED"/>
    <property type="match status" value="1"/>
</dbReference>
<dbReference type="InterPro" id="IPR006197">
    <property type="entry name" value="Peptidase_S24_LexA"/>
</dbReference>
<gene>
    <name evidence="9" type="ORF">SAMN05216201_10895</name>
</gene>
<dbReference type="InterPro" id="IPR039418">
    <property type="entry name" value="LexA-like"/>
</dbReference>
<evidence type="ECO:0000256" key="5">
    <source>
        <dbReference type="ARBA" id="ARBA00023204"/>
    </source>
</evidence>
<evidence type="ECO:0000256" key="2">
    <source>
        <dbReference type="ARBA" id="ARBA00022763"/>
    </source>
</evidence>
<dbReference type="STRING" id="915471.SAMN05216201_10895"/>
<comment type="similarity">
    <text evidence="1 7">Belongs to the peptidase S24 family.</text>
</comment>
<dbReference type="InterPro" id="IPR036286">
    <property type="entry name" value="LexA/Signal_pep-like_sf"/>
</dbReference>
<evidence type="ECO:0000256" key="3">
    <source>
        <dbReference type="ARBA" id="ARBA00022801"/>
    </source>
</evidence>
<evidence type="ECO:0000256" key="4">
    <source>
        <dbReference type="ARBA" id="ARBA00022813"/>
    </source>
</evidence>
<dbReference type="GO" id="GO:0009432">
    <property type="term" value="P:SOS response"/>
    <property type="evidence" value="ECO:0007669"/>
    <property type="project" value="UniProtKB-KW"/>
</dbReference>
<keyword evidence="2" id="KW-0227">DNA damage</keyword>
<keyword evidence="10" id="KW-1185">Reference proteome</keyword>
<dbReference type="OrthoDB" id="9787787at2"/>
<dbReference type="PANTHER" id="PTHR33516">
    <property type="entry name" value="LEXA REPRESSOR"/>
    <property type="match status" value="1"/>
</dbReference>
<evidence type="ECO:0000256" key="1">
    <source>
        <dbReference type="ARBA" id="ARBA00007484"/>
    </source>
</evidence>
<evidence type="ECO:0000259" key="8">
    <source>
        <dbReference type="Pfam" id="PF00717"/>
    </source>
</evidence>
<evidence type="ECO:0000256" key="7">
    <source>
        <dbReference type="RuleBase" id="RU003991"/>
    </source>
</evidence>
<name>A0A1H6YQU8_9PSED</name>
<sequence length="143" mass="15781">MPFSDAILLAPGSQLLPLYGFRVPAGFPSPAQDHLEREISLDEILDIRAPHTYLVRAAGDSMQGAGIFDGDLMVVDRSREAEAGDIVIAALNSEPLVKRLASEGRQVVLRAENPRYAPRYILEGDELTIWGVVRFSVRCHDPR</sequence>
<dbReference type="GO" id="GO:0003677">
    <property type="term" value="F:DNA binding"/>
    <property type="evidence" value="ECO:0007669"/>
    <property type="project" value="InterPro"/>
</dbReference>
<feature type="domain" description="Peptidase S24/S26A/S26B/S26C" evidence="8">
    <location>
        <begin position="17"/>
        <end position="133"/>
    </location>
</feature>
<keyword evidence="3 7" id="KW-0378">Hydrolase</keyword>
<dbReference type="EMBL" id="FNZE01000008">
    <property type="protein sequence ID" value="SEJ41307.1"/>
    <property type="molecule type" value="Genomic_DNA"/>
</dbReference>
<dbReference type="Pfam" id="PF00717">
    <property type="entry name" value="Peptidase_S24"/>
    <property type="match status" value="1"/>
</dbReference>
<dbReference type="GO" id="GO:0006355">
    <property type="term" value="P:regulation of DNA-templated transcription"/>
    <property type="evidence" value="ECO:0007669"/>
    <property type="project" value="InterPro"/>
</dbReference>
<accession>A0A1H6YQU8</accession>
<evidence type="ECO:0000313" key="9">
    <source>
        <dbReference type="EMBL" id="SEJ41307.1"/>
    </source>
</evidence>
<proteinExistence type="inferred from homology"/>
<dbReference type="PRINTS" id="PR00726">
    <property type="entry name" value="LEXASERPTASE"/>
</dbReference>
<dbReference type="AlphaFoldDB" id="A0A1H6YQU8"/>
<dbReference type="InterPro" id="IPR015927">
    <property type="entry name" value="Peptidase_S24_S26A/B/C"/>
</dbReference>
<dbReference type="NCBIfam" id="NF007621">
    <property type="entry name" value="PRK10276.1"/>
    <property type="match status" value="1"/>
</dbReference>
<reference evidence="10" key="1">
    <citation type="submission" date="2016-10" db="EMBL/GenBank/DDBJ databases">
        <authorList>
            <person name="Varghese N."/>
            <person name="Submissions S."/>
        </authorList>
    </citation>
    <scope>NUCLEOTIDE SEQUENCE [LARGE SCALE GENOMIC DNA]</scope>
    <source>
        <strain evidence="10">LMG 25967</strain>
    </source>
</reference>
<keyword evidence="6" id="KW-0742">SOS response</keyword>
<evidence type="ECO:0000256" key="6">
    <source>
        <dbReference type="ARBA" id="ARBA00023236"/>
    </source>
</evidence>
<evidence type="ECO:0000313" key="10">
    <source>
        <dbReference type="Proteomes" id="UP000242930"/>
    </source>
</evidence>
<dbReference type="GO" id="GO:0016787">
    <property type="term" value="F:hydrolase activity"/>
    <property type="evidence" value="ECO:0007669"/>
    <property type="project" value="UniProtKB-KW"/>
</dbReference>
<dbReference type="Gene3D" id="2.10.109.10">
    <property type="entry name" value="Umud Fragment, subunit A"/>
    <property type="match status" value="1"/>
</dbReference>
<dbReference type="SUPFAM" id="SSF51306">
    <property type="entry name" value="LexA/Signal peptidase"/>
    <property type="match status" value="1"/>
</dbReference>
<organism evidence="9 10">
    <name type="scientific">Pseudomonas linyingensis</name>
    <dbReference type="NCBI Taxonomy" id="915471"/>
    <lineage>
        <taxon>Bacteria</taxon>
        <taxon>Pseudomonadati</taxon>
        <taxon>Pseudomonadota</taxon>
        <taxon>Gammaproteobacteria</taxon>
        <taxon>Pseudomonadales</taxon>
        <taxon>Pseudomonadaceae</taxon>
        <taxon>Pseudomonas</taxon>
    </lineage>
</organism>
<dbReference type="InterPro" id="IPR050077">
    <property type="entry name" value="LexA_repressor"/>
</dbReference>
<dbReference type="GO" id="GO:0006281">
    <property type="term" value="P:DNA repair"/>
    <property type="evidence" value="ECO:0007669"/>
    <property type="project" value="UniProtKB-KW"/>
</dbReference>
<keyword evidence="5" id="KW-0234">DNA repair</keyword>
<keyword evidence="4 7" id="KW-0068">Autocatalytic cleavage</keyword>
<dbReference type="Proteomes" id="UP000242930">
    <property type="component" value="Unassembled WGS sequence"/>
</dbReference>
<dbReference type="CDD" id="cd06529">
    <property type="entry name" value="S24_LexA-like"/>
    <property type="match status" value="1"/>
</dbReference>